<keyword evidence="2" id="KW-0614">Plasmid</keyword>
<dbReference type="Proteomes" id="UP000655037">
    <property type="component" value="Unassembled WGS sequence"/>
</dbReference>
<reference evidence="2" key="1">
    <citation type="submission" date="2020-11" db="EMBL/GenBank/DDBJ databases">
        <title>Agrobacterium vitis strain K377 genome.</title>
        <authorList>
            <person name="Xi H."/>
        </authorList>
    </citation>
    <scope>NUCLEOTIDE SEQUENCE</scope>
    <source>
        <strain evidence="2">K377</strain>
        <plasmid evidence="2">unnamed3</plasmid>
    </source>
</reference>
<organism evidence="2 3">
    <name type="scientific">Agrobacterium vitis</name>
    <name type="common">Rhizobium vitis</name>
    <dbReference type="NCBI Taxonomy" id="373"/>
    <lineage>
        <taxon>Bacteria</taxon>
        <taxon>Pseudomonadati</taxon>
        <taxon>Pseudomonadota</taxon>
        <taxon>Alphaproteobacteria</taxon>
        <taxon>Hyphomicrobiales</taxon>
        <taxon>Rhizobiaceae</taxon>
        <taxon>Rhizobium/Agrobacterium group</taxon>
        <taxon>Agrobacterium</taxon>
    </lineage>
</organism>
<dbReference type="PROSITE" id="PS51257">
    <property type="entry name" value="PROKAR_LIPOPROTEIN"/>
    <property type="match status" value="1"/>
</dbReference>
<evidence type="ECO:0008006" key="4">
    <source>
        <dbReference type="Google" id="ProtNLM"/>
    </source>
</evidence>
<evidence type="ECO:0000313" key="3">
    <source>
        <dbReference type="Proteomes" id="UP000655037"/>
    </source>
</evidence>
<gene>
    <name evidence="2" type="ORF">IEI95_008855</name>
</gene>
<feature type="region of interest" description="Disordered" evidence="1">
    <location>
        <begin position="271"/>
        <end position="321"/>
    </location>
</feature>
<sequence>MKYIFAAGIPLFGLAGCVTIPSPQSERAFSYNNIVNQVECETFLAISDLEDSPKFEWAKLDQWAINISISPSSTLDSQIGFGGSHKSRKGDDYFQWLAGGTGASPGGINYEQYGNHLAKNEYQLRVSALFEPVRDAQGNPIVNASGNQTFVVKDGKKQANRDLVCIEKGKPLKEGVPHSAFAGGFFGIEQFLASALPNTGSLKVLPKTIGYSKEYKAKLQAGVTAGWYVPLGNSSPAIGGYGVIDNIIGVTFTPVAKDPLPKPVPVYMVDKPSSTTPVVRVPGSKSTRGKTGSPTPTPNGASERKTLSLPLPPDASDRLTNGSNFLLQQQYLRQLTPELSQ</sequence>
<feature type="compositionally biased region" description="Polar residues" evidence="1">
    <location>
        <begin position="284"/>
        <end position="300"/>
    </location>
</feature>
<dbReference type="AlphaFoldDB" id="A0AAE2R9L0"/>
<dbReference type="EMBL" id="JACXXJ020000004">
    <property type="protein sequence ID" value="MBF2714338.1"/>
    <property type="molecule type" value="Genomic_DNA"/>
</dbReference>
<protein>
    <recommendedName>
        <fullName evidence="4">Lipoprotein</fullName>
    </recommendedName>
</protein>
<evidence type="ECO:0000313" key="2">
    <source>
        <dbReference type="EMBL" id="MBF2714338.1"/>
    </source>
</evidence>
<proteinExistence type="predicted"/>
<geneLocation type="plasmid" evidence="2">
    <name>unnamed3</name>
</geneLocation>
<comment type="caution">
    <text evidence="2">The sequence shown here is derived from an EMBL/GenBank/DDBJ whole genome shotgun (WGS) entry which is preliminary data.</text>
</comment>
<accession>A0AAE2R9L0</accession>
<evidence type="ECO:0000256" key="1">
    <source>
        <dbReference type="SAM" id="MobiDB-lite"/>
    </source>
</evidence>
<dbReference type="RefSeq" id="WP_156538377.1">
    <property type="nucleotide sequence ID" value="NZ_JACXXJ020000004.1"/>
</dbReference>
<name>A0AAE2R9L0_AGRVI</name>